<organism evidence="2 3">
    <name type="scientific">Caenorhabditis elegans</name>
    <dbReference type="NCBI Taxonomy" id="6239"/>
    <lineage>
        <taxon>Eukaryota</taxon>
        <taxon>Metazoa</taxon>
        <taxon>Ecdysozoa</taxon>
        <taxon>Nematoda</taxon>
        <taxon>Chromadorea</taxon>
        <taxon>Rhabditida</taxon>
        <taxon>Rhabditina</taxon>
        <taxon>Rhabditomorpha</taxon>
        <taxon>Rhabditoidea</taxon>
        <taxon>Rhabditidae</taxon>
        <taxon>Peloderinae</taxon>
        <taxon>Caenorhabditis</taxon>
    </lineage>
</organism>
<dbReference type="SMART" id="SM00061">
    <property type="entry name" value="MATH"/>
    <property type="match status" value="2"/>
</dbReference>
<dbReference type="CDD" id="cd00121">
    <property type="entry name" value="MATH"/>
    <property type="match status" value="2"/>
</dbReference>
<dbReference type="RefSeq" id="NP_494201.2">
    <property type="nucleotide sequence ID" value="NM_061800.4"/>
</dbReference>
<dbReference type="PROSITE" id="PS50144">
    <property type="entry name" value="MATH"/>
    <property type="match status" value="1"/>
</dbReference>
<dbReference type="HOGENOM" id="CLU_086152_0_0_1"/>
<accession>Q9TZA4</accession>
<reference evidence="2 3" key="1">
    <citation type="journal article" date="1998" name="Science">
        <title>Genome sequence of the nematode C. elegans: a platform for investigating biology.</title>
        <authorList>
            <consortium name="The C. elegans sequencing consortium"/>
            <person name="Sulson J.E."/>
            <person name="Waterston R."/>
        </authorList>
    </citation>
    <scope>NUCLEOTIDE SEQUENCE [LARGE SCALE GENOMIC DNA]</scope>
    <source>
        <strain evidence="2 3">Bristol N2</strain>
    </source>
</reference>
<evidence type="ECO:0000259" key="1">
    <source>
        <dbReference type="PROSITE" id="PS50144"/>
    </source>
</evidence>
<gene>
    <name evidence="2 4" type="primary">math-18</name>
    <name evidence="4" type="ORF">C40A11.1</name>
    <name evidence="2" type="ORF">CELE_C40A11.1</name>
</gene>
<name>Q9TZA4_CAEEL</name>
<dbReference type="UCSC" id="C40A11.1">
    <property type="organism name" value="c. elegans"/>
</dbReference>
<dbReference type="InterPro" id="IPR008974">
    <property type="entry name" value="TRAF-like"/>
</dbReference>
<dbReference type="InParanoid" id="Q9TZA4"/>
<proteinExistence type="predicted"/>
<dbReference type="PANTHER" id="PTHR46308:SF1">
    <property type="entry name" value="MATH DOMAIN-CONTAINING PROTEIN"/>
    <property type="match status" value="1"/>
</dbReference>
<dbReference type="AlphaFoldDB" id="Q9TZA4"/>
<dbReference type="AGR" id="WB:WBGene00016544"/>
<dbReference type="FunCoup" id="Q9TZA4">
    <property type="interactions" value="9"/>
</dbReference>
<dbReference type="CTD" id="183351"/>
<sequence>MSSYAKSFVLLHTFKNISSLKENENRYSNVERRYNTPWKLGISRKNGMLAVYLYCNKEFYMHRKWSIQTKYTMKLVAVSGKYVQRTMNTNYEFQNPTGNGFPELISWENMQRDYVNDDSILIEAHANIINMTDTPTWQPNIGKSFVLKHTFGNISRFVRGEQVYSDIEEHYNIPWRITISKCHERLGIYLYCKKAVCEGKKYEVKCEFEVQLISSSGKCDAGRRSVVFDQPYGRGMTLISWEKMKKYYVDNDSINVEVIVNIIDIKGWCHVFY</sequence>
<dbReference type="InterPro" id="IPR002083">
    <property type="entry name" value="MATH/TRAF_dom"/>
</dbReference>
<dbReference type="OrthoDB" id="289038at2759"/>
<dbReference type="Proteomes" id="UP000001940">
    <property type="component" value="Chromosome II"/>
</dbReference>
<evidence type="ECO:0000313" key="2">
    <source>
        <dbReference type="EMBL" id="CCD66471.1"/>
    </source>
</evidence>
<dbReference type="GeneID" id="183351"/>
<keyword evidence="3" id="KW-1185">Reference proteome</keyword>
<dbReference type="PANTHER" id="PTHR46308">
    <property type="entry name" value="MATH (MEPRIN-ASSOCIATED TRAF HOMOLOGY) DOMAIN CONTAINING"/>
    <property type="match status" value="1"/>
</dbReference>
<evidence type="ECO:0000313" key="3">
    <source>
        <dbReference type="Proteomes" id="UP000001940"/>
    </source>
</evidence>
<feature type="domain" description="MATH" evidence="1">
    <location>
        <begin position="7"/>
        <end position="126"/>
    </location>
</feature>
<dbReference type="Pfam" id="PF00917">
    <property type="entry name" value="MATH"/>
    <property type="match status" value="2"/>
</dbReference>
<evidence type="ECO:0000313" key="4">
    <source>
        <dbReference type="WormBase" id="C40A11.1"/>
    </source>
</evidence>
<dbReference type="EMBL" id="BX284602">
    <property type="protein sequence ID" value="CCD66471.1"/>
    <property type="molecule type" value="Genomic_DNA"/>
</dbReference>
<dbReference type="WormBase" id="C40A11.1">
    <property type="protein sequence ID" value="CE41364"/>
    <property type="gene ID" value="WBGene00016544"/>
    <property type="gene designation" value="math-18"/>
</dbReference>
<dbReference type="SMR" id="Q9TZA4"/>
<dbReference type="eggNOG" id="ENOG502RWBU">
    <property type="taxonomic scope" value="Eukaryota"/>
</dbReference>
<dbReference type="Bgee" id="WBGene00016544">
    <property type="expression patterns" value="Expressed in adult organism and 2 other cell types or tissues"/>
</dbReference>
<dbReference type="PhylomeDB" id="Q9TZA4"/>
<dbReference type="KEGG" id="cel:CELE_C40A11.1"/>
<dbReference type="PaxDb" id="6239-C40A11.1"/>
<dbReference type="SUPFAM" id="SSF49599">
    <property type="entry name" value="TRAF domain-like"/>
    <property type="match status" value="2"/>
</dbReference>
<protein>
    <submittedName>
        <fullName evidence="2">MATH domain-containing protein</fullName>
    </submittedName>
</protein>
<dbReference type="Gene3D" id="2.60.210.10">
    <property type="entry name" value="Apoptosis, Tumor Necrosis Factor Receptor Associated Protein 2, Chain A"/>
    <property type="match status" value="2"/>
</dbReference>